<gene>
    <name evidence="4" type="ORF">ACGRHZ_17320</name>
</gene>
<proteinExistence type="predicted"/>
<name>A0ABW7JBK4_9VIBR</name>
<feature type="chain" id="PRO_5045380719" evidence="2">
    <location>
        <begin position="19"/>
        <end position="458"/>
    </location>
</feature>
<accession>A0ABW7JBK4</accession>
<reference evidence="4 5" key="1">
    <citation type="submission" date="2024-10" db="EMBL/GenBank/DDBJ databases">
        <authorList>
            <person name="Yibar A."/>
            <person name="Saticioglu I.B."/>
            <person name="Duman M."/>
            <person name="Ajmi N."/>
            <person name="Gurler F."/>
            <person name="Ay H."/>
            <person name="Onuk E."/>
            <person name="Guler S."/>
            <person name="Romalde J.L."/>
        </authorList>
    </citation>
    <scope>NUCLEOTIDE SEQUENCE [LARGE SCALE GENOMIC DNA]</scope>
    <source>
        <strain evidence="4 5">1-TCBS-A</strain>
    </source>
</reference>
<dbReference type="Proteomes" id="UP001607221">
    <property type="component" value="Unassembled WGS sequence"/>
</dbReference>
<evidence type="ECO:0000313" key="4">
    <source>
        <dbReference type="EMBL" id="MFH0273033.1"/>
    </source>
</evidence>
<evidence type="ECO:0000256" key="1">
    <source>
        <dbReference type="SAM" id="MobiDB-lite"/>
    </source>
</evidence>
<comment type="caution">
    <text evidence="4">The sequence shown here is derived from an EMBL/GenBank/DDBJ whole genome shotgun (WGS) entry which is preliminary data.</text>
</comment>
<evidence type="ECO:0000313" key="5">
    <source>
        <dbReference type="Proteomes" id="UP001607221"/>
    </source>
</evidence>
<feature type="domain" description="MACPF" evidence="3">
    <location>
        <begin position="175"/>
        <end position="313"/>
    </location>
</feature>
<protein>
    <submittedName>
        <fullName evidence="4">MAC/perforin domain-containing protein</fullName>
    </submittedName>
</protein>
<sequence length="458" mass="52104">MKIIIYIITCFMSFSILADEVMDNSQRYGDLYWLSKYGYDEVEPSITQVSHIDFGTGIVMRSPYDSKVVLSGPFSNKSKLESFVSERQDLGSYKRWQYDFREERTLEEESKFAYLYFKYASSFSAAASYVSSRRNEWHTFYFVINSELSVPMVDELDVDWQKANPPVTESMIGNSQYNQETLIDQFVELYGSHYVTGIKAGWRLVAEVSVRKSDYQKRREISSAFKAWKVKGSMSAGDLQKFSSESVQVRVAMVSGGVFNSDGTEYHFKDQISAATDFVDKWNNSEISVKAAPISFSLQSYWPHLYNHPKSRNLLEPKRGYAVSTDKPLYGVPPGTIISWLPSLRDWVFNPVTSRDELRVPEGWELLSNTLSFSDPDGTLLNEFFLIGSKLDKNDIGTFVGRGKHSHTGSTNSASPSTTKVDNDSDKTVNHGSHSHSVTVNEQDHTPRSLKVIWLRKL</sequence>
<feature type="compositionally biased region" description="Polar residues" evidence="1">
    <location>
        <begin position="430"/>
        <end position="441"/>
    </location>
</feature>
<feature type="region of interest" description="Disordered" evidence="1">
    <location>
        <begin position="401"/>
        <end position="444"/>
    </location>
</feature>
<feature type="compositionally biased region" description="Polar residues" evidence="1">
    <location>
        <begin position="408"/>
        <end position="420"/>
    </location>
</feature>
<keyword evidence="5" id="KW-1185">Reference proteome</keyword>
<dbReference type="InterPro" id="IPR020864">
    <property type="entry name" value="MACPF"/>
</dbReference>
<feature type="signal peptide" evidence="2">
    <location>
        <begin position="1"/>
        <end position="18"/>
    </location>
</feature>
<keyword evidence="2" id="KW-0732">Signal</keyword>
<organism evidence="4 5">
    <name type="scientific">Vibrio jasicida</name>
    <dbReference type="NCBI Taxonomy" id="766224"/>
    <lineage>
        <taxon>Bacteria</taxon>
        <taxon>Pseudomonadati</taxon>
        <taxon>Pseudomonadota</taxon>
        <taxon>Gammaproteobacteria</taxon>
        <taxon>Vibrionales</taxon>
        <taxon>Vibrionaceae</taxon>
        <taxon>Vibrio</taxon>
    </lineage>
</organism>
<evidence type="ECO:0000256" key="2">
    <source>
        <dbReference type="SAM" id="SignalP"/>
    </source>
</evidence>
<dbReference type="Pfam" id="PF01823">
    <property type="entry name" value="MACPF"/>
    <property type="match status" value="1"/>
</dbReference>
<dbReference type="EMBL" id="JBIHSE010000002">
    <property type="protein sequence ID" value="MFH0273033.1"/>
    <property type="molecule type" value="Genomic_DNA"/>
</dbReference>
<evidence type="ECO:0000259" key="3">
    <source>
        <dbReference type="Pfam" id="PF01823"/>
    </source>
</evidence>
<dbReference type="RefSeq" id="WP_394632473.1">
    <property type="nucleotide sequence ID" value="NZ_JBIHSE010000002.1"/>
</dbReference>